<evidence type="ECO:0000256" key="2">
    <source>
        <dbReference type="SAM" id="Phobius"/>
    </source>
</evidence>
<proteinExistence type="predicted"/>
<dbReference type="AlphaFoldDB" id="Q0A7G9"/>
<dbReference type="eggNOG" id="COG3197">
    <property type="taxonomic scope" value="Bacteria"/>
</dbReference>
<dbReference type="PANTHER" id="PTHR41532:SF1">
    <property type="entry name" value="FIXS PROTEIN"/>
    <property type="match status" value="1"/>
</dbReference>
<sequence length="77" mass="8765">MSVIFFSIPVGIIFLLIAIWAFFWAVDSGQYDDLDSPAYQPLLDDEPLPGEKTKRSEQEVEPEADTRDENTNNKSSR</sequence>
<feature type="transmembrane region" description="Helical" evidence="2">
    <location>
        <begin position="6"/>
        <end position="26"/>
    </location>
</feature>
<keyword evidence="2" id="KW-0472">Membrane</keyword>
<evidence type="ECO:0000313" key="4">
    <source>
        <dbReference type="Proteomes" id="UP000001962"/>
    </source>
</evidence>
<accession>Q0A7G9</accession>
<dbReference type="EMBL" id="CP000453">
    <property type="protein sequence ID" value="ABI57218.1"/>
    <property type="molecule type" value="Genomic_DNA"/>
</dbReference>
<dbReference type="OrthoDB" id="9802763at2"/>
<keyword evidence="2" id="KW-1133">Transmembrane helix</keyword>
<keyword evidence="2" id="KW-0812">Transmembrane</keyword>
<dbReference type="PANTHER" id="PTHR41532">
    <property type="entry name" value="FIXS PROTEIN"/>
    <property type="match status" value="1"/>
</dbReference>
<feature type="region of interest" description="Disordered" evidence="1">
    <location>
        <begin position="36"/>
        <end position="77"/>
    </location>
</feature>
<evidence type="ECO:0000313" key="3">
    <source>
        <dbReference type="EMBL" id="ABI57218.1"/>
    </source>
</evidence>
<dbReference type="HOGENOM" id="CLU_176840_1_0_6"/>
<gene>
    <name evidence="3" type="ordered locus">Mlg_1874</name>
</gene>
<dbReference type="KEGG" id="aeh:Mlg_1874"/>
<name>Q0A7G9_ALKEH</name>
<dbReference type="Pfam" id="PF03597">
    <property type="entry name" value="FixS"/>
    <property type="match status" value="1"/>
</dbReference>
<evidence type="ECO:0000256" key="1">
    <source>
        <dbReference type="SAM" id="MobiDB-lite"/>
    </source>
</evidence>
<dbReference type="Proteomes" id="UP000001962">
    <property type="component" value="Chromosome"/>
</dbReference>
<keyword evidence="4" id="KW-1185">Reference proteome</keyword>
<protein>
    <submittedName>
        <fullName evidence="3">Cytochrome oxidase maturation protein, cbb3-type</fullName>
    </submittedName>
</protein>
<dbReference type="RefSeq" id="WP_011629612.1">
    <property type="nucleotide sequence ID" value="NC_008340.1"/>
</dbReference>
<reference evidence="4" key="1">
    <citation type="submission" date="2006-08" db="EMBL/GenBank/DDBJ databases">
        <title>Complete sequence of Alkalilimnicola ehrilichei MLHE-1.</title>
        <authorList>
            <person name="Copeland A."/>
            <person name="Lucas S."/>
            <person name="Lapidus A."/>
            <person name="Barry K."/>
            <person name="Detter J.C."/>
            <person name="Glavina del Rio T."/>
            <person name="Hammon N."/>
            <person name="Israni S."/>
            <person name="Dalin E."/>
            <person name="Tice H."/>
            <person name="Pitluck S."/>
            <person name="Sims D."/>
            <person name="Brettin T."/>
            <person name="Bruce D."/>
            <person name="Han C."/>
            <person name="Tapia R."/>
            <person name="Gilna P."/>
            <person name="Schmutz J."/>
            <person name="Larimer F."/>
            <person name="Land M."/>
            <person name="Hauser L."/>
            <person name="Kyrpides N."/>
            <person name="Mikhailova N."/>
            <person name="Oremland R.S."/>
            <person name="Hoeft S.E."/>
            <person name="Switzer-Blum J."/>
            <person name="Kulp T."/>
            <person name="King G."/>
            <person name="Tabita R."/>
            <person name="Witte B."/>
            <person name="Santini J.M."/>
            <person name="Basu P."/>
            <person name="Hollibaugh J.T."/>
            <person name="Xie G."/>
            <person name="Stolz J.F."/>
            <person name="Richardson P."/>
        </authorList>
    </citation>
    <scope>NUCLEOTIDE SEQUENCE [LARGE SCALE GENOMIC DNA]</scope>
    <source>
        <strain evidence="4">ATCC BAA-1101 / DSM 17681 / MLHE-1</strain>
    </source>
</reference>
<dbReference type="InterPro" id="IPR004714">
    <property type="entry name" value="Cyt_oxidase_maturation_cbb3"/>
</dbReference>
<feature type="compositionally biased region" description="Basic and acidic residues" evidence="1">
    <location>
        <begin position="49"/>
        <end position="71"/>
    </location>
</feature>
<dbReference type="NCBIfam" id="TIGR00847">
    <property type="entry name" value="ccoS"/>
    <property type="match status" value="1"/>
</dbReference>
<organism evidence="3 4">
    <name type="scientific">Alkalilimnicola ehrlichii (strain ATCC BAA-1101 / DSM 17681 / MLHE-1)</name>
    <dbReference type="NCBI Taxonomy" id="187272"/>
    <lineage>
        <taxon>Bacteria</taxon>
        <taxon>Pseudomonadati</taxon>
        <taxon>Pseudomonadota</taxon>
        <taxon>Gammaproteobacteria</taxon>
        <taxon>Chromatiales</taxon>
        <taxon>Ectothiorhodospiraceae</taxon>
        <taxon>Alkalilimnicola</taxon>
    </lineage>
</organism>